<evidence type="ECO:0000256" key="2">
    <source>
        <dbReference type="ARBA" id="ARBA00023002"/>
    </source>
</evidence>
<dbReference type="Proteomes" id="UP000283644">
    <property type="component" value="Unassembled WGS sequence"/>
</dbReference>
<evidence type="ECO:0000313" key="4">
    <source>
        <dbReference type="EMBL" id="RHW23790.1"/>
    </source>
</evidence>
<dbReference type="NCBIfam" id="NF009467">
    <property type="entry name" value="PRK12826.1-3"/>
    <property type="match status" value="1"/>
</dbReference>
<dbReference type="Pfam" id="PF13561">
    <property type="entry name" value="adh_short_C2"/>
    <property type="match status" value="1"/>
</dbReference>
<evidence type="ECO:0000256" key="3">
    <source>
        <dbReference type="ARBA" id="ARBA00023027"/>
    </source>
</evidence>
<name>A0A417XU01_9ACTN</name>
<dbReference type="EMBL" id="QXGH01000040">
    <property type="protein sequence ID" value="RHW23790.1"/>
    <property type="molecule type" value="Genomic_DNA"/>
</dbReference>
<gene>
    <name evidence="4" type="ORF">D0Z08_28015</name>
</gene>
<dbReference type="PROSITE" id="PS00061">
    <property type="entry name" value="ADH_SHORT"/>
    <property type="match status" value="1"/>
</dbReference>
<reference evidence="4 5" key="1">
    <citation type="submission" date="2018-09" db="EMBL/GenBank/DDBJ databases">
        <title>Genome sequencing of Nocardioides immobilis CCTCC AB 2017083 for comparison to Nocardioides silvaticus.</title>
        <authorList>
            <person name="Li C."/>
            <person name="Wang G."/>
        </authorList>
    </citation>
    <scope>NUCLEOTIDE SEQUENCE [LARGE SCALE GENOMIC DNA]</scope>
    <source>
        <strain evidence="4 5">CCTCC AB 2017083</strain>
    </source>
</reference>
<comment type="caution">
    <text evidence="4">The sequence shown here is derived from an EMBL/GenBank/DDBJ whole genome shotgun (WGS) entry which is preliminary data.</text>
</comment>
<dbReference type="FunFam" id="3.40.50.720:FF:000084">
    <property type="entry name" value="Short-chain dehydrogenase reductase"/>
    <property type="match status" value="1"/>
</dbReference>
<dbReference type="InterPro" id="IPR002347">
    <property type="entry name" value="SDR_fam"/>
</dbReference>
<dbReference type="NCBIfam" id="TIGR03971">
    <property type="entry name" value="SDR_subfam_1"/>
    <property type="match status" value="1"/>
</dbReference>
<dbReference type="PANTHER" id="PTHR24321">
    <property type="entry name" value="DEHYDROGENASES, SHORT CHAIN"/>
    <property type="match status" value="1"/>
</dbReference>
<keyword evidence="2" id="KW-0560">Oxidoreductase</keyword>
<dbReference type="PRINTS" id="PR00081">
    <property type="entry name" value="GDHRDH"/>
</dbReference>
<organism evidence="4 5">
    <name type="scientific">Nocardioides immobilis</name>
    <dbReference type="NCBI Taxonomy" id="2049295"/>
    <lineage>
        <taxon>Bacteria</taxon>
        <taxon>Bacillati</taxon>
        <taxon>Actinomycetota</taxon>
        <taxon>Actinomycetes</taxon>
        <taxon>Propionibacteriales</taxon>
        <taxon>Nocardioidaceae</taxon>
        <taxon>Nocardioides</taxon>
    </lineage>
</organism>
<dbReference type="PANTHER" id="PTHR24321:SF8">
    <property type="entry name" value="ESTRADIOL 17-BETA-DEHYDROGENASE 8-RELATED"/>
    <property type="match status" value="1"/>
</dbReference>
<dbReference type="PRINTS" id="PR00080">
    <property type="entry name" value="SDRFAMILY"/>
</dbReference>
<keyword evidence="5" id="KW-1185">Reference proteome</keyword>
<dbReference type="RefSeq" id="WP_118928587.1">
    <property type="nucleotide sequence ID" value="NZ_QXGH01000040.1"/>
</dbReference>
<evidence type="ECO:0000256" key="1">
    <source>
        <dbReference type="ARBA" id="ARBA00006484"/>
    </source>
</evidence>
<protein>
    <submittedName>
        <fullName evidence="4">NAD(P)-dependent oxidoreductase</fullName>
    </submittedName>
</protein>
<dbReference type="CDD" id="cd05233">
    <property type="entry name" value="SDR_c"/>
    <property type="match status" value="1"/>
</dbReference>
<dbReference type="AlphaFoldDB" id="A0A417XU01"/>
<dbReference type="InterPro" id="IPR020904">
    <property type="entry name" value="Sc_DH/Rdtase_CS"/>
</dbReference>
<accession>A0A417XU01</accession>
<sequence length="292" mass="31458">MGKMSGKVVLITGGARGQGRSHAVRMAEEGADVILTDICEDFELVDYDGATPEDMAETVKLVEKTGQRCLSYQADARDVNEMRRVVDEAVAELGRLDTVIINHGISSRHSVESEGADEIWDLIVDVNLSSVFKVVRAVVPHMKENGGSILVTASAAALVPLYGNTAYAAAKHGLIGLVKTLAAELADYWIRVNAVCPTAVNTPLFMNEAHIRAFCGDDPSKTYADMEWPSQTLNLLPVPWIEPDAVSSAMLYLASDDARFVTGVALPVDAGMTSQPPGVTPFIGKRLWELSQ</sequence>
<comment type="similarity">
    <text evidence="1">Belongs to the short-chain dehydrogenases/reductases (SDR) family.</text>
</comment>
<proteinExistence type="inferred from homology"/>
<dbReference type="InterPro" id="IPR036291">
    <property type="entry name" value="NAD(P)-bd_dom_sf"/>
</dbReference>
<dbReference type="OrthoDB" id="517007at2"/>
<dbReference type="Gene3D" id="3.40.50.720">
    <property type="entry name" value="NAD(P)-binding Rossmann-like Domain"/>
    <property type="match status" value="1"/>
</dbReference>
<evidence type="ECO:0000313" key="5">
    <source>
        <dbReference type="Proteomes" id="UP000283644"/>
    </source>
</evidence>
<dbReference type="InterPro" id="IPR023985">
    <property type="entry name" value="SDR_subfam_1"/>
</dbReference>
<dbReference type="SUPFAM" id="SSF51735">
    <property type="entry name" value="NAD(P)-binding Rossmann-fold domains"/>
    <property type="match status" value="1"/>
</dbReference>
<keyword evidence="3" id="KW-0520">NAD</keyword>
<dbReference type="GO" id="GO:0016491">
    <property type="term" value="F:oxidoreductase activity"/>
    <property type="evidence" value="ECO:0007669"/>
    <property type="project" value="UniProtKB-KW"/>
</dbReference>